<accession>A0A7W7D4T2</accession>
<protein>
    <recommendedName>
        <fullName evidence="4">Minor capsid protein</fullName>
    </recommendedName>
</protein>
<dbReference type="EMBL" id="JACHND010000001">
    <property type="protein sequence ID" value="MBB4700096.1"/>
    <property type="molecule type" value="Genomic_DNA"/>
</dbReference>
<feature type="compositionally biased region" description="Basic residues" evidence="1">
    <location>
        <begin position="450"/>
        <end position="462"/>
    </location>
</feature>
<dbReference type="SUPFAM" id="SSF56112">
    <property type="entry name" value="Protein kinase-like (PK-like)"/>
    <property type="match status" value="1"/>
</dbReference>
<dbReference type="Pfam" id="PF06152">
    <property type="entry name" value="Phage_min_cap2"/>
    <property type="match status" value="1"/>
</dbReference>
<feature type="region of interest" description="Disordered" evidence="1">
    <location>
        <begin position="356"/>
        <end position="463"/>
    </location>
</feature>
<name>A0A7W7D4T2_9ACTN</name>
<reference evidence="2 3" key="1">
    <citation type="submission" date="2020-08" db="EMBL/GenBank/DDBJ databases">
        <title>Sequencing the genomes of 1000 actinobacteria strains.</title>
        <authorList>
            <person name="Klenk H.-P."/>
        </authorList>
    </citation>
    <scope>NUCLEOTIDE SEQUENCE [LARGE SCALE GENOMIC DNA]</scope>
    <source>
        <strain evidence="2 3">DSM 45784</strain>
    </source>
</reference>
<dbReference type="GO" id="GO:0005198">
    <property type="term" value="F:structural molecule activity"/>
    <property type="evidence" value="ECO:0007669"/>
    <property type="project" value="InterPro"/>
</dbReference>
<dbReference type="RefSeq" id="WP_184878003.1">
    <property type="nucleotide sequence ID" value="NZ_BOOV01000009.1"/>
</dbReference>
<evidence type="ECO:0000313" key="2">
    <source>
        <dbReference type="EMBL" id="MBB4700096.1"/>
    </source>
</evidence>
<sequence length="702" mass="77294">MAVDQDHLDDIAASVTDLYRELESALNRTIAQRLADELDSPFQITKLDAVGALRRSAQLLISTLQATRARVVRDAIGQAYRDGYGSALTDLPEGWFPRSGIGQAARAAQQEIPNAPVIENIAQALHRDLGRVEGNILRNVLDAYRSVQAAAAARIVSGAFTRRQAAQAAWQRLVDRGVTSFADSAGRRWKLSSYAEMITRTNAARAAVQGQTDRLTTIGVRLVIASDHGQECKLCRPYEGKILAISGPTGQVQVQHATRDGEMVTVDVIDTLDGARAKGFQHPNCRHSVSAYLPGLTKQLRDTADPQGDQARQRQREIERQIRKFKERAGTALTPEGKKAANAKVRQWQGELRNHLAAHPDLKRLRYREQPGAGNTPPKSGPAGGPVGDLQPPVQPTLDGGPGARRPTPEAEQPRAGDEQVPGQQDLLDLKPARKPRAKAAPKPKTGPRGPRKPKGKARKYHRDLDGIEDLADAVENGFPPDDRRPLGGGAVADVELLTLKGGRKVVRKKARPTSGGIQEAAGEQIASKVAQKLGLRAPKVYRRDEDEIFMDYVDNAKTADDITGWGQDPPKRVKDVPNTDNGKRLGLLDLLIHNYDRNAGNWMLDEDDQLIPIDHGVAYTEMLDGNRVDLEYIYSPFAEHYTQGDNPLTREDVDDVRRRLEELRPDFEHIGHGDWLDYSLRVLDELAKRATGTRNLFAGVR</sequence>
<evidence type="ECO:0000256" key="1">
    <source>
        <dbReference type="SAM" id="MobiDB-lite"/>
    </source>
</evidence>
<feature type="compositionally biased region" description="Basic and acidic residues" evidence="1">
    <location>
        <begin position="356"/>
        <end position="369"/>
    </location>
</feature>
<keyword evidence="3" id="KW-1185">Reference proteome</keyword>
<feature type="compositionally biased region" description="Basic and acidic residues" evidence="1">
    <location>
        <begin position="407"/>
        <end position="418"/>
    </location>
</feature>
<dbReference type="InterPro" id="IPR011009">
    <property type="entry name" value="Kinase-like_dom_sf"/>
</dbReference>
<evidence type="ECO:0008006" key="4">
    <source>
        <dbReference type="Google" id="ProtNLM"/>
    </source>
</evidence>
<evidence type="ECO:0000313" key="3">
    <source>
        <dbReference type="Proteomes" id="UP000542210"/>
    </source>
</evidence>
<feature type="compositionally biased region" description="Basic residues" evidence="1">
    <location>
        <begin position="433"/>
        <end position="442"/>
    </location>
</feature>
<dbReference type="InterPro" id="IPR009319">
    <property type="entry name" value="Phage_A118_VSP1"/>
</dbReference>
<proteinExistence type="predicted"/>
<dbReference type="AlphaFoldDB" id="A0A7W7D4T2"/>
<organism evidence="2 3">
    <name type="scientific">Sphaerisporangium siamense</name>
    <dbReference type="NCBI Taxonomy" id="795645"/>
    <lineage>
        <taxon>Bacteria</taxon>
        <taxon>Bacillati</taxon>
        <taxon>Actinomycetota</taxon>
        <taxon>Actinomycetes</taxon>
        <taxon>Streptosporangiales</taxon>
        <taxon>Streptosporangiaceae</taxon>
        <taxon>Sphaerisporangium</taxon>
    </lineage>
</organism>
<comment type="caution">
    <text evidence="2">The sequence shown here is derived from an EMBL/GenBank/DDBJ whole genome shotgun (WGS) entry which is preliminary data.</text>
</comment>
<gene>
    <name evidence="2" type="ORF">BJ982_001640</name>
</gene>
<dbReference type="Proteomes" id="UP000542210">
    <property type="component" value="Unassembled WGS sequence"/>
</dbReference>